<feature type="domain" description="RNase III" evidence="17">
    <location>
        <begin position="9"/>
        <end position="134"/>
    </location>
</feature>
<evidence type="ECO:0000256" key="12">
    <source>
        <dbReference type="ARBA" id="ARBA00022801"/>
    </source>
</evidence>
<dbReference type="GO" id="GO:0006397">
    <property type="term" value="P:mRNA processing"/>
    <property type="evidence" value="ECO:0007669"/>
    <property type="project" value="UniProtKB-UniRule"/>
</dbReference>
<evidence type="ECO:0000259" key="17">
    <source>
        <dbReference type="PROSITE" id="PS50142"/>
    </source>
</evidence>
<keyword evidence="14 15" id="KW-0694">RNA-binding</keyword>
<evidence type="ECO:0000313" key="18">
    <source>
        <dbReference type="EMBL" id="XBY46610.1"/>
    </source>
</evidence>
<dbReference type="Pfam" id="PF14622">
    <property type="entry name" value="Ribonucleas_3_3"/>
    <property type="match status" value="1"/>
</dbReference>
<feature type="domain" description="DRBM" evidence="16">
    <location>
        <begin position="159"/>
        <end position="223"/>
    </location>
</feature>
<dbReference type="FunFam" id="1.10.1520.10:FF:000001">
    <property type="entry name" value="Ribonuclease 3"/>
    <property type="match status" value="1"/>
</dbReference>
<comment type="similarity">
    <text evidence="3">Belongs to the ribonuclease III family.</text>
</comment>
<dbReference type="EC" id="3.1.26.3" evidence="15"/>
<dbReference type="InterPro" id="IPR000999">
    <property type="entry name" value="RNase_III_dom"/>
</dbReference>
<dbReference type="GO" id="GO:0006364">
    <property type="term" value="P:rRNA processing"/>
    <property type="evidence" value="ECO:0007669"/>
    <property type="project" value="UniProtKB-UniRule"/>
</dbReference>
<dbReference type="Gene3D" id="3.30.160.20">
    <property type="match status" value="1"/>
</dbReference>
<evidence type="ECO:0000256" key="10">
    <source>
        <dbReference type="ARBA" id="ARBA00022723"/>
    </source>
</evidence>
<comment type="function">
    <text evidence="15">Digests double-stranded RNA. Involved in the processing of primary rRNA transcript to yield the immediate precursors to the large and small rRNAs (23S and 16S). Processes some mRNAs, and tRNAs when they are encoded in the rRNA operon. Processes pre-crRNA and tracrRNA of type II CRISPR loci if present in the organism.</text>
</comment>
<dbReference type="AlphaFoldDB" id="A0AAU7XEX9"/>
<keyword evidence="12 15" id="KW-0378">Hydrolase</keyword>
<keyword evidence="5 15" id="KW-0963">Cytoplasm</keyword>
<dbReference type="Pfam" id="PF00035">
    <property type="entry name" value="dsrm"/>
    <property type="match status" value="1"/>
</dbReference>
<evidence type="ECO:0000256" key="6">
    <source>
        <dbReference type="ARBA" id="ARBA00022552"/>
    </source>
</evidence>
<evidence type="ECO:0000259" key="16">
    <source>
        <dbReference type="PROSITE" id="PS50137"/>
    </source>
</evidence>
<evidence type="ECO:0000256" key="4">
    <source>
        <dbReference type="ARBA" id="ARBA00011738"/>
    </source>
</evidence>
<dbReference type="FunFam" id="3.30.160.20:FF:000003">
    <property type="entry name" value="Ribonuclease 3"/>
    <property type="match status" value="1"/>
</dbReference>
<dbReference type="GO" id="GO:0008033">
    <property type="term" value="P:tRNA processing"/>
    <property type="evidence" value="ECO:0007669"/>
    <property type="project" value="UniProtKB-KW"/>
</dbReference>
<dbReference type="PROSITE" id="PS00517">
    <property type="entry name" value="RNASE_3_1"/>
    <property type="match status" value="1"/>
</dbReference>
<comment type="cofactor">
    <cofactor evidence="15">
        <name>Mg(2+)</name>
        <dbReference type="ChEBI" id="CHEBI:18420"/>
    </cofactor>
</comment>
<evidence type="ECO:0000256" key="3">
    <source>
        <dbReference type="ARBA" id="ARBA00010183"/>
    </source>
</evidence>
<keyword evidence="6 15" id="KW-0698">rRNA processing</keyword>
<dbReference type="CDD" id="cd00593">
    <property type="entry name" value="RIBOc"/>
    <property type="match status" value="1"/>
</dbReference>
<dbReference type="InterPro" id="IPR011907">
    <property type="entry name" value="RNase_III"/>
</dbReference>
<evidence type="ECO:0000256" key="15">
    <source>
        <dbReference type="HAMAP-Rule" id="MF_00104"/>
    </source>
</evidence>
<keyword evidence="8 15" id="KW-0819">tRNA processing</keyword>
<dbReference type="SMART" id="SM00535">
    <property type="entry name" value="RIBOc"/>
    <property type="match status" value="1"/>
</dbReference>
<feature type="binding site" evidence="15">
    <location>
        <position position="47"/>
    </location>
    <ligand>
        <name>Mg(2+)</name>
        <dbReference type="ChEBI" id="CHEBI:18420"/>
    </ligand>
</feature>
<dbReference type="PANTHER" id="PTHR11207:SF0">
    <property type="entry name" value="RIBONUCLEASE 3"/>
    <property type="match status" value="1"/>
</dbReference>
<dbReference type="SUPFAM" id="SSF69065">
    <property type="entry name" value="RNase III domain-like"/>
    <property type="match status" value="1"/>
</dbReference>
<dbReference type="SMART" id="SM00358">
    <property type="entry name" value="DSRM"/>
    <property type="match status" value="1"/>
</dbReference>
<proteinExistence type="inferred from homology"/>
<accession>A0AAU7XEX9</accession>
<dbReference type="NCBIfam" id="TIGR02191">
    <property type="entry name" value="RNaseIII"/>
    <property type="match status" value="1"/>
</dbReference>
<feature type="binding site" evidence="15">
    <location>
        <position position="120"/>
    </location>
    <ligand>
        <name>Mg(2+)</name>
        <dbReference type="ChEBI" id="CHEBI:18420"/>
    </ligand>
</feature>
<dbReference type="GO" id="GO:0005737">
    <property type="term" value="C:cytoplasm"/>
    <property type="evidence" value="ECO:0007669"/>
    <property type="project" value="UniProtKB-SubCell"/>
</dbReference>
<keyword evidence="15" id="KW-0699">rRNA-binding</keyword>
<protein>
    <recommendedName>
        <fullName evidence="15">Ribonuclease 3</fullName>
        <ecNumber evidence="15">3.1.26.3</ecNumber>
    </recommendedName>
    <alternativeName>
        <fullName evidence="15">Ribonuclease III</fullName>
        <shortName evidence="15">RNase III</shortName>
    </alternativeName>
</protein>
<dbReference type="PANTHER" id="PTHR11207">
    <property type="entry name" value="RIBONUCLEASE III"/>
    <property type="match status" value="1"/>
</dbReference>
<dbReference type="InterPro" id="IPR014720">
    <property type="entry name" value="dsRBD_dom"/>
</dbReference>
<dbReference type="CDD" id="cd10845">
    <property type="entry name" value="DSRM_RNAse_III_family"/>
    <property type="match status" value="1"/>
</dbReference>
<evidence type="ECO:0000256" key="2">
    <source>
        <dbReference type="ARBA" id="ARBA00004496"/>
    </source>
</evidence>
<keyword evidence="10 15" id="KW-0479">Metal-binding</keyword>
<feature type="binding site" evidence="15">
    <location>
        <position position="123"/>
    </location>
    <ligand>
        <name>Mg(2+)</name>
        <dbReference type="ChEBI" id="CHEBI:18420"/>
    </ligand>
</feature>
<feature type="active site" evidence="15">
    <location>
        <position position="51"/>
    </location>
</feature>
<evidence type="ECO:0000256" key="1">
    <source>
        <dbReference type="ARBA" id="ARBA00000109"/>
    </source>
</evidence>
<dbReference type="SUPFAM" id="SSF54768">
    <property type="entry name" value="dsRNA-binding domain-like"/>
    <property type="match status" value="1"/>
</dbReference>
<feature type="active site" evidence="15">
    <location>
        <position position="123"/>
    </location>
</feature>
<reference evidence="18" key="1">
    <citation type="submission" date="2024-06" db="EMBL/GenBank/DDBJ databases">
        <title>Methylostella associata gen. nov., sp. nov., a novel Ancalomicrobiaceae-affiliated facultatively methylotrophic bacteria that feed on methanotrophs of the genus Methylococcus.</title>
        <authorList>
            <person name="Saltykova V."/>
            <person name="Danilova O.V."/>
            <person name="Oshkin I.Y."/>
            <person name="Belova S.E."/>
            <person name="Pimenov N.V."/>
            <person name="Dedysh S.N."/>
        </authorList>
    </citation>
    <scope>NUCLEOTIDE SEQUENCE</scope>
    <source>
        <strain evidence="18">S20</strain>
    </source>
</reference>
<name>A0AAU7XEX9_9HYPH</name>
<dbReference type="GO" id="GO:0004525">
    <property type="term" value="F:ribonuclease III activity"/>
    <property type="evidence" value="ECO:0007669"/>
    <property type="project" value="UniProtKB-UniRule"/>
</dbReference>
<dbReference type="PROSITE" id="PS50137">
    <property type="entry name" value="DS_RBD"/>
    <property type="match status" value="1"/>
</dbReference>
<evidence type="ECO:0000256" key="14">
    <source>
        <dbReference type="ARBA" id="ARBA00022884"/>
    </source>
</evidence>
<dbReference type="GO" id="GO:0042802">
    <property type="term" value="F:identical protein binding"/>
    <property type="evidence" value="ECO:0007669"/>
    <property type="project" value="UniProtKB-ARBA"/>
</dbReference>
<evidence type="ECO:0000256" key="11">
    <source>
        <dbReference type="ARBA" id="ARBA00022759"/>
    </source>
</evidence>
<dbReference type="EMBL" id="CP158568">
    <property type="protein sequence ID" value="XBY46610.1"/>
    <property type="molecule type" value="Genomic_DNA"/>
</dbReference>
<dbReference type="GO" id="GO:0010468">
    <property type="term" value="P:regulation of gene expression"/>
    <property type="evidence" value="ECO:0007669"/>
    <property type="project" value="TreeGrafter"/>
</dbReference>
<evidence type="ECO:0000256" key="5">
    <source>
        <dbReference type="ARBA" id="ARBA00022490"/>
    </source>
</evidence>
<dbReference type="GO" id="GO:0019843">
    <property type="term" value="F:rRNA binding"/>
    <property type="evidence" value="ECO:0007669"/>
    <property type="project" value="UniProtKB-KW"/>
</dbReference>
<comment type="subcellular location">
    <subcellularLocation>
        <location evidence="2 15">Cytoplasm</location>
    </subcellularLocation>
</comment>
<evidence type="ECO:0000256" key="7">
    <source>
        <dbReference type="ARBA" id="ARBA00022664"/>
    </source>
</evidence>
<comment type="catalytic activity">
    <reaction evidence="1 15">
        <text>Endonucleolytic cleavage to 5'-phosphomonoester.</text>
        <dbReference type="EC" id="3.1.26.3"/>
    </reaction>
</comment>
<gene>
    <name evidence="15 18" type="primary">rnc</name>
    <name evidence="18" type="ORF">ABS361_10580</name>
</gene>
<keyword evidence="11 15" id="KW-0255">Endonuclease</keyword>
<sequence length="246" mass="26425">MSGRDKDRLAAIEARIGHVFADRRLLAQALTHTSAVSNAADSYQRLEFLGDRVLALGVAGMLYRAYPKADEGELARRLNALVKRETCAEVAKSLHLGEAVRLGGGEAQTGGRTKVAILGDIAEAVIAAIYLDAGVAPALAFVERNWAARMKTAGGAQRDAKTTLQEWAQGRGLPTPTYRQTDRTGPDHDPMFTIAVEIPGVEMATGTGRSKREAEQNAAAAVLVREAIWREGSWRDGVWTEGTTDA</sequence>
<evidence type="ECO:0000256" key="8">
    <source>
        <dbReference type="ARBA" id="ARBA00022694"/>
    </source>
</evidence>
<dbReference type="GO" id="GO:0003725">
    <property type="term" value="F:double-stranded RNA binding"/>
    <property type="evidence" value="ECO:0007669"/>
    <property type="project" value="TreeGrafter"/>
</dbReference>
<dbReference type="GO" id="GO:0046872">
    <property type="term" value="F:metal ion binding"/>
    <property type="evidence" value="ECO:0007669"/>
    <property type="project" value="UniProtKB-KW"/>
</dbReference>
<keyword evidence="13 15" id="KW-0460">Magnesium</keyword>
<dbReference type="RefSeq" id="WP_407051703.1">
    <property type="nucleotide sequence ID" value="NZ_CP158568.1"/>
</dbReference>
<dbReference type="PROSITE" id="PS50142">
    <property type="entry name" value="RNASE_3_2"/>
    <property type="match status" value="1"/>
</dbReference>
<dbReference type="Gene3D" id="1.10.1520.10">
    <property type="entry name" value="Ribonuclease III domain"/>
    <property type="match status" value="1"/>
</dbReference>
<evidence type="ECO:0000256" key="9">
    <source>
        <dbReference type="ARBA" id="ARBA00022722"/>
    </source>
</evidence>
<keyword evidence="9 15" id="KW-0540">Nuclease</keyword>
<dbReference type="HAMAP" id="MF_00104">
    <property type="entry name" value="RNase_III"/>
    <property type="match status" value="1"/>
</dbReference>
<organism evidence="18">
    <name type="scientific">Methyloraptor flagellatus</name>
    <dbReference type="NCBI Taxonomy" id="3162530"/>
    <lineage>
        <taxon>Bacteria</taxon>
        <taxon>Pseudomonadati</taxon>
        <taxon>Pseudomonadota</taxon>
        <taxon>Alphaproteobacteria</taxon>
        <taxon>Hyphomicrobiales</taxon>
        <taxon>Ancalomicrobiaceae</taxon>
        <taxon>Methyloraptor</taxon>
    </lineage>
</organism>
<evidence type="ECO:0000256" key="13">
    <source>
        <dbReference type="ARBA" id="ARBA00022842"/>
    </source>
</evidence>
<dbReference type="KEGG" id="mflg:ABS361_10580"/>
<dbReference type="InterPro" id="IPR036389">
    <property type="entry name" value="RNase_III_sf"/>
</dbReference>
<keyword evidence="7 15" id="KW-0507">mRNA processing</keyword>
<comment type="subunit">
    <text evidence="4 15">Homodimer.</text>
</comment>